<dbReference type="EMBL" id="KB908481">
    <property type="protein sequence ID" value="EOA91923.1"/>
    <property type="molecule type" value="Genomic_DNA"/>
</dbReference>
<keyword evidence="2" id="KW-1185">Reference proteome</keyword>
<reference evidence="1 2" key="1">
    <citation type="journal article" date="2012" name="PLoS Pathog.">
        <title>Diverse lifestyles and strategies of plant pathogenesis encoded in the genomes of eighteen Dothideomycetes fungi.</title>
        <authorList>
            <person name="Ohm R.A."/>
            <person name="Feau N."/>
            <person name="Henrissat B."/>
            <person name="Schoch C.L."/>
            <person name="Horwitz B.A."/>
            <person name="Barry K.W."/>
            <person name="Condon B.J."/>
            <person name="Copeland A.C."/>
            <person name="Dhillon B."/>
            <person name="Glaser F."/>
            <person name="Hesse C.N."/>
            <person name="Kosti I."/>
            <person name="LaButti K."/>
            <person name="Lindquist E.A."/>
            <person name="Lucas S."/>
            <person name="Salamov A.A."/>
            <person name="Bradshaw R.E."/>
            <person name="Ciuffetti L."/>
            <person name="Hamelin R.C."/>
            <person name="Kema G.H.J."/>
            <person name="Lawrence C."/>
            <person name="Scott J.A."/>
            <person name="Spatafora J.W."/>
            <person name="Turgeon B.G."/>
            <person name="de Wit P.J.G.M."/>
            <person name="Zhong S."/>
            <person name="Goodwin S.B."/>
            <person name="Grigoriev I.V."/>
        </authorList>
    </citation>
    <scope>NUCLEOTIDE SEQUENCE [LARGE SCALE GENOMIC DNA]</scope>
    <source>
        <strain evidence="2">28A</strain>
    </source>
</reference>
<reference evidence="1 2" key="2">
    <citation type="journal article" date="2013" name="PLoS Genet.">
        <title>Comparative genome structure, secondary metabolite, and effector coding capacity across Cochliobolus pathogens.</title>
        <authorList>
            <person name="Condon B.J."/>
            <person name="Leng Y."/>
            <person name="Wu D."/>
            <person name="Bushley K.E."/>
            <person name="Ohm R.A."/>
            <person name="Otillar R."/>
            <person name="Martin J."/>
            <person name="Schackwitz W."/>
            <person name="Grimwood J."/>
            <person name="MohdZainudin N."/>
            <person name="Xue C."/>
            <person name="Wang R."/>
            <person name="Manning V.A."/>
            <person name="Dhillon B."/>
            <person name="Tu Z.J."/>
            <person name="Steffenson B.J."/>
            <person name="Salamov A."/>
            <person name="Sun H."/>
            <person name="Lowry S."/>
            <person name="LaButti K."/>
            <person name="Han J."/>
            <person name="Copeland A."/>
            <person name="Lindquist E."/>
            <person name="Barry K."/>
            <person name="Schmutz J."/>
            <person name="Baker S.E."/>
            <person name="Ciuffetti L.M."/>
            <person name="Grigoriev I.V."/>
            <person name="Zhong S."/>
            <person name="Turgeon B.G."/>
        </authorList>
    </citation>
    <scope>NUCLEOTIDE SEQUENCE [LARGE SCALE GENOMIC DNA]</scope>
    <source>
        <strain evidence="2">28A</strain>
    </source>
</reference>
<protein>
    <submittedName>
        <fullName evidence="1">Uncharacterized protein</fullName>
    </submittedName>
</protein>
<gene>
    <name evidence="1" type="ORF">SETTUDRAFT_18584</name>
</gene>
<proteinExistence type="predicted"/>
<accession>R0KGD4</accession>
<dbReference type="GeneID" id="19402107"/>
<dbReference type="HOGENOM" id="CLU_124528_0_0_1"/>
<name>R0KGD4_EXST2</name>
<evidence type="ECO:0000313" key="2">
    <source>
        <dbReference type="Proteomes" id="UP000016935"/>
    </source>
</evidence>
<sequence>MKALEGRLAATEAALSAALTALRNQTAQDSLDPYLSTAISNPPLSQRSKAEKLEEWKRLPLQTGDQLMAWLRVQNGEDMASPRTDGRRSISEPQTYAAVSPKTVMGLLETCEEPKVPNAWEYSAGFGRWTKNYF</sequence>
<evidence type="ECO:0000313" key="1">
    <source>
        <dbReference type="EMBL" id="EOA91923.1"/>
    </source>
</evidence>
<dbReference type="AlphaFoldDB" id="R0KGD4"/>
<dbReference type="RefSeq" id="XP_008020105.1">
    <property type="nucleotide sequence ID" value="XM_008021914.1"/>
</dbReference>
<organism evidence="1 2">
    <name type="scientific">Exserohilum turcicum (strain 28A)</name>
    <name type="common">Northern leaf blight fungus</name>
    <name type="synonym">Setosphaeria turcica</name>
    <dbReference type="NCBI Taxonomy" id="671987"/>
    <lineage>
        <taxon>Eukaryota</taxon>
        <taxon>Fungi</taxon>
        <taxon>Dikarya</taxon>
        <taxon>Ascomycota</taxon>
        <taxon>Pezizomycotina</taxon>
        <taxon>Dothideomycetes</taxon>
        <taxon>Pleosporomycetidae</taxon>
        <taxon>Pleosporales</taxon>
        <taxon>Pleosporineae</taxon>
        <taxon>Pleosporaceae</taxon>
        <taxon>Exserohilum</taxon>
    </lineage>
</organism>
<dbReference type="Proteomes" id="UP000016935">
    <property type="component" value="Unassembled WGS sequence"/>
</dbReference>
<dbReference type="OrthoDB" id="3862662at2759"/>